<dbReference type="AlphaFoldDB" id="A0A9K3I3N2"/>
<sequence length="353" mass="39740">MWKQEEIQKQKQTIKGKDIVPPETAIEIEDTQKHIKHKKGENIKNKNGQKKKLRAATIKGDWSGVESILKENEGLTTEAISSDGSTILHIAVGIGHNDIVKNLIPYLSDEQVLKQRDSDGSTSLHIAAIVGNKDAACLLVKWNNKLLRIKDDNDAEPLQKAFENMHLDTILYLLKAVNENVDTELKPDTAHPSDEIAVDLLVNAISAKQYSLALDLVQNFPKAASKSDNVLMAIAKSFPSGLDHWQTLIYPSLKNIEDMLQFVASLIAGFLLFPYVVAVFLIALALNEGYIDEGRKANECFRKRPGLVFAFSLLARKHNIRFNIFELKVNCILQIMFFFVLVQYQLPCLYRPF</sequence>
<keyword evidence="4" id="KW-1185">Reference proteome</keyword>
<gene>
    <name evidence="3" type="ORF">HanXRQr2_Chr09g0370421</name>
</gene>
<proteinExistence type="predicted"/>
<keyword evidence="2" id="KW-0812">Transmembrane</keyword>
<keyword evidence="2" id="KW-0472">Membrane</keyword>
<dbReference type="PROSITE" id="PS50297">
    <property type="entry name" value="ANK_REP_REGION"/>
    <property type="match status" value="1"/>
</dbReference>
<dbReference type="SUPFAM" id="SSF48403">
    <property type="entry name" value="Ankyrin repeat"/>
    <property type="match status" value="1"/>
</dbReference>
<keyword evidence="1" id="KW-0040">ANK repeat</keyword>
<dbReference type="PANTHER" id="PTHR47303:SF1">
    <property type="entry name" value="NF-KAPPA-B INHIBITOR BETA"/>
    <property type="match status" value="1"/>
</dbReference>
<reference evidence="3" key="2">
    <citation type="submission" date="2020-06" db="EMBL/GenBank/DDBJ databases">
        <title>Helianthus annuus Genome sequencing and assembly Release 2.</title>
        <authorList>
            <person name="Gouzy J."/>
            <person name="Langlade N."/>
            <person name="Munos S."/>
        </authorList>
    </citation>
    <scope>NUCLEOTIDE SEQUENCE</scope>
    <source>
        <tissue evidence="3">Leaves</tissue>
    </source>
</reference>
<dbReference type="PROSITE" id="PS50088">
    <property type="entry name" value="ANK_REPEAT"/>
    <property type="match status" value="1"/>
</dbReference>
<dbReference type="EMBL" id="MNCJ02000324">
    <property type="protein sequence ID" value="KAF5789370.1"/>
    <property type="molecule type" value="Genomic_DNA"/>
</dbReference>
<dbReference type="InterPro" id="IPR002110">
    <property type="entry name" value="Ankyrin_rpt"/>
</dbReference>
<keyword evidence="2" id="KW-1133">Transmembrane helix</keyword>
<protein>
    <submittedName>
        <fullName evidence="3">Ankyrin repeat-containing domain-containing protein</fullName>
    </submittedName>
</protein>
<organism evidence="3 4">
    <name type="scientific">Helianthus annuus</name>
    <name type="common">Common sunflower</name>
    <dbReference type="NCBI Taxonomy" id="4232"/>
    <lineage>
        <taxon>Eukaryota</taxon>
        <taxon>Viridiplantae</taxon>
        <taxon>Streptophyta</taxon>
        <taxon>Embryophyta</taxon>
        <taxon>Tracheophyta</taxon>
        <taxon>Spermatophyta</taxon>
        <taxon>Magnoliopsida</taxon>
        <taxon>eudicotyledons</taxon>
        <taxon>Gunneridae</taxon>
        <taxon>Pentapetalae</taxon>
        <taxon>asterids</taxon>
        <taxon>campanulids</taxon>
        <taxon>Asterales</taxon>
        <taxon>Asteraceae</taxon>
        <taxon>Asteroideae</taxon>
        <taxon>Heliantheae alliance</taxon>
        <taxon>Heliantheae</taxon>
        <taxon>Helianthus</taxon>
    </lineage>
</organism>
<accession>A0A9K3I3N2</accession>
<evidence type="ECO:0000313" key="3">
    <source>
        <dbReference type="EMBL" id="KAF5789370.1"/>
    </source>
</evidence>
<feature type="repeat" description="ANK" evidence="1">
    <location>
        <begin position="83"/>
        <end position="115"/>
    </location>
</feature>
<feature type="transmembrane region" description="Helical" evidence="2">
    <location>
        <begin position="327"/>
        <end position="346"/>
    </location>
</feature>
<dbReference type="Proteomes" id="UP000215914">
    <property type="component" value="Unassembled WGS sequence"/>
</dbReference>
<dbReference type="PANTHER" id="PTHR47303">
    <property type="match status" value="1"/>
</dbReference>
<dbReference type="Gene3D" id="1.25.40.20">
    <property type="entry name" value="Ankyrin repeat-containing domain"/>
    <property type="match status" value="1"/>
</dbReference>
<dbReference type="SMART" id="SM00248">
    <property type="entry name" value="ANK"/>
    <property type="match status" value="3"/>
</dbReference>
<comment type="caution">
    <text evidence="3">The sequence shown here is derived from an EMBL/GenBank/DDBJ whole genome shotgun (WGS) entry which is preliminary data.</text>
</comment>
<dbReference type="InterPro" id="IPR036770">
    <property type="entry name" value="Ankyrin_rpt-contain_sf"/>
</dbReference>
<evidence type="ECO:0000313" key="4">
    <source>
        <dbReference type="Proteomes" id="UP000215914"/>
    </source>
</evidence>
<dbReference type="Pfam" id="PF12796">
    <property type="entry name" value="Ank_2"/>
    <property type="match status" value="1"/>
</dbReference>
<reference evidence="3" key="1">
    <citation type="journal article" date="2017" name="Nature">
        <title>The sunflower genome provides insights into oil metabolism, flowering and Asterid evolution.</title>
        <authorList>
            <person name="Badouin H."/>
            <person name="Gouzy J."/>
            <person name="Grassa C.J."/>
            <person name="Murat F."/>
            <person name="Staton S.E."/>
            <person name="Cottret L."/>
            <person name="Lelandais-Briere C."/>
            <person name="Owens G.L."/>
            <person name="Carrere S."/>
            <person name="Mayjonade B."/>
            <person name="Legrand L."/>
            <person name="Gill N."/>
            <person name="Kane N.C."/>
            <person name="Bowers J.E."/>
            <person name="Hubner S."/>
            <person name="Bellec A."/>
            <person name="Berard A."/>
            <person name="Berges H."/>
            <person name="Blanchet N."/>
            <person name="Boniface M.C."/>
            <person name="Brunel D."/>
            <person name="Catrice O."/>
            <person name="Chaidir N."/>
            <person name="Claudel C."/>
            <person name="Donnadieu C."/>
            <person name="Faraut T."/>
            <person name="Fievet G."/>
            <person name="Helmstetter N."/>
            <person name="King M."/>
            <person name="Knapp S.J."/>
            <person name="Lai Z."/>
            <person name="Le Paslier M.C."/>
            <person name="Lippi Y."/>
            <person name="Lorenzon L."/>
            <person name="Mandel J.R."/>
            <person name="Marage G."/>
            <person name="Marchand G."/>
            <person name="Marquand E."/>
            <person name="Bret-Mestries E."/>
            <person name="Morien E."/>
            <person name="Nambeesan S."/>
            <person name="Nguyen T."/>
            <person name="Pegot-Espagnet P."/>
            <person name="Pouilly N."/>
            <person name="Raftis F."/>
            <person name="Sallet E."/>
            <person name="Schiex T."/>
            <person name="Thomas J."/>
            <person name="Vandecasteele C."/>
            <person name="Vares D."/>
            <person name="Vear F."/>
            <person name="Vautrin S."/>
            <person name="Crespi M."/>
            <person name="Mangin B."/>
            <person name="Burke J.M."/>
            <person name="Salse J."/>
            <person name="Munos S."/>
            <person name="Vincourt P."/>
            <person name="Rieseberg L.H."/>
            <person name="Langlade N.B."/>
        </authorList>
    </citation>
    <scope>NUCLEOTIDE SEQUENCE</scope>
    <source>
        <tissue evidence="3">Leaves</tissue>
    </source>
</reference>
<feature type="transmembrane region" description="Helical" evidence="2">
    <location>
        <begin position="262"/>
        <end position="286"/>
    </location>
</feature>
<name>A0A9K3I3N2_HELAN</name>
<evidence type="ECO:0000256" key="1">
    <source>
        <dbReference type="PROSITE-ProRule" id="PRU00023"/>
    </source>
</evidence>
<dbReference type="Gramene" id="mRNA:HanXRQr2_Chr09g0370421">
    <property type="protein sequence ID" value="mRNA:HanXRQr2_Chr09g0370421"/>
    <property type="gene ID" value="HanXRQr2_Chr09g0370421"/>
</dbReference>
<evidence type="ECO:0000256" key="2">
    <source>
        <dbReference type="SAM" id="Phobius"/>
    </source>
</evidence>